<gene>
    <name evidence="3" type="primary">Contig15327.g16332</name>
    <name evidence="3" type="ORF">STYLEM_11173</name>
</gene>
<feature type="compositionally biased region" description="Polar residues" evidence="2">
    <location>
        <begin position="774"/>
        <end position="784"/>
    </location>
</feature>
<feature type="region of interest" description="Disordered" evidence="2">
    <location>
        <begin position="1535"/>
        <end position="1569"/>
    </location>
</feature>
<accession>A0A078AIU4</accession>
<feature type="region of interest" description="Disordered" evidence="2">
    <location>
        <begin position="1604"/>
        <end position="1625"/>
    </location>
</feature>
<keyword evidence="1" id="KW-0175">Coiled coil</keyword>
<feature type="compositionally biased region" description="Polar residues" evidence="2">
    <location>
        <begin position="1608"/>
        <end position="1621"/>
    </location>
</feature>
<evidence type="ECO:0000256" key="2">
    <source>
        <dbReference type="SAM" id="MobiDB-lite"/>
    </source>
</evidence>
<reference evidence="3 4" key="1">
    <citation type="submission" date="2014-06" db="EMBL/GenBank/DDBJ databases">
        <authorList>
            <person name="Swart Estienne"/>
        </authorList>
    </citation>
    <scope>NUCLEOTIDE SEQUENCE [LARGE SCALE GENOMIC DNA]</scope>
    <source>
        <strain evidence="3 4">130c</strain>
    </source>
</reference>
<feature type="compositionally biased region" description="Low complexity" evidence="2">
    <location>
        <begin position="1417"/>
        <end position="1429"/>
    </location>
</feature>
<feature type="compositionally biased region" description="Polar residues" evidence="2">
    <location>
        <begin position="1483"/>
        <end position="1501"/>
    </location>
</feature>
<feature type="coiled-coil region" evidence="1">
    <location>
        <begin position="262"/>
        <end position="360"/>
    </location>
</feature>
<keyword evidence="4" id="KW-1185">Reference proteome</keyword>
<feature type="compositionally biased region" description="Polar residues" evidence="2">
    <location>
        <begin position="1220"/>
        <end position="1237"/>
    </location>
</feature>
<evidence type="ECO:0000256" key="1">
    <source>
        <dbReference type="SAM" id="Coils"/>
    </source>
</evidence>
<evidence type="ECO:0000313" key="4">
    <source>
        <dbReference type="Proteomes" id="UP000039865"/>
    </source>
</evidence>
<dbReference type="Proteomes" id="UP000039865">
    <property type="component" value="Unassembled WGS sequence"/>
</dbReference>
<feature type="region of interest" description="Disordered" evidence="2">
    <location>
        <begin position="1259"/>
        <end position="1309"/>
    </location>
</feature>
<evidence type="ECO:0000313" key="3">
    <source>
        <dbReference type="EMBL" id="CDW82144.1"/>
    </source>
</evidence>
<feature type="region of interest" description="Disordered" evidence="2">
    <location>
        <begin position="774"/>
        <end position="824"/>
    </location>
</feature>
<feature type="region of interest" description="Disordered" evidence="2">
    <location>
        <begin position="580"/>
        <end position="652"/>
    </location>
</feature>
<feature type="region of interest" description="Disordered" evidence="2">
    <location>
        <begin position="996"/>
        <end position="1043"/>
    </location>
</feature>
<feature type="region of interest" description="Disordered" evidence="2">
    <location>
        <begin position="113"/>
        <end position="134"/>
    </location>
</feature>
<feature type="compositionally biased region" description="Polar residues" evidence="2">
    <location>
        <begin position="580"/>
        <end position="598"/>
    </location>
</feature>
<feature type="region of interest" description="Disordered" evidence="2">
    <location>
        <begin position="1151"/>
        <end position="1237"/>
    </location>
</feature>
<dbReference type="InParanoid" id="A0A078AIU4"/>
<feature type="region of interest" description="Disordered" evidence="2">
    <location>
        <begin position="708"/>
        <end position="735"/>
    </location>
</feature>
<name>A0A078AIU4_STYLE</name>
<feature type="compositionally biased region" description="Polar residues" evidence="2">
    <location>
        <begin position="796"/>
        <end position="824"/>
    </location>
</feature>
<feature type="region of interest" description="Disordered" evidence="2">
    <location>
        <begin position="1477"/>
        <end position="1501"/>
    </location>
</feature>
<feature type="region of interest" description="Disordered" evidence="2">
    <location>
        <begin position="1121"/>
        <end position="1140"/>
    </location>
</feature>
<proteinExistence type="predicted"/>
<feature type="compositionally biased region" description="Low complexity" evidence="2">
    <location>
        <begin position="1158"/>
        <end position="1173"/>
    </location>
</feature>
<feature type="compositionally biased region" description="Basic and acidic residues" evidence="2">
    <location>
        <begin position="606"/>
        <end position="619"/>
    </location>
</feature>
<feature type="compositionally biased region" description="Polar residues" evidence="2">
    <location>
        <begin position="113"/>
        <end position="122"/>
    </location>
</feature>
<feature type="compositionally biased region" description="Basic and acidic residues" evidence="2">
    <location>
        <begin position="1549"/>
        <end position="1566"/>
    </location>
</feature>
<protein>
    <submittedName>
        <fullName evidence="3">Uncharacterized protein</fullName>
    </submittedName>
</protein>
<dbReference type="OrthoDB" id="10683776at2759"/>
<dbReference type="EMBL" id="CCKQ01010624">
    <property type="protein sequence ID" value="CDW82144.1"/>
    <property type="molecule type" value="Genomic_DNA"/>
</dbReference>
<feature type="coiled-coil region" evidence="1">
    <location>
        <begin position="389"/>
        <end position="479"/>
    </location>
</feature>
<feature type="compositionally biased region" description="Polar residues" evidence="2">
    <location>
        <begin position="1535"/>
        <end position="1548"/>
    </location>
</feature>
<feature type="region of interest" description="Disordered" evidence="2">
    <location>
        <begin position="1407"/>
        <end position="1444"/>
    </location>
</feature>
<sequence>MMETAEINNHQNDQVYQTQNEDIEYFNQVITTQGNIYQDLADNQEAQDQEQVMSQQTNGQQEHFNELDQELMQEQPVIIDPKYGDKKIDLSELQQNLIASPNQSIQLDVQQINDPSRPSNLQKFKPDKNEPLPSYSDKVNIGQFSVGNYKEFQLREDLAHLIEKYNKQFYGDAKKPNIKGEIQNSKGDKEQRYKEKMIINPIAVPHPGDSKGNFSWMYLMTPYYNQLVKEFNSQQLENDILKQHYEYYLEMEKEKELLGYQYEQLRKTERQLQDQVENVNNENMTIEEKVEYMDRNLQVVHPEKFREMNDKLENLQNVLKSKDNVIDQLLNEISLIKNEKDDLQNEVLFKKQKIENLNFEFNTKEHEYQRLWEEEQILKAEIRGESSNCKDVHRENEGLQREIAMIRDEISQNSTIYEQKQLSIQEQRMKVTDYEERLRYGNDVIMQLESENQQVQLDLAQQRAVIEGQNRAYNELKQNFYLLNNQSSGSGQMQFSSSNPVISIPKIVMPSNYFKPNVAIQRSTINLMPSASKALTQQVIPQNIKNYLSIKKTVIDLTPDIQGNRSNTRDQKVRFTLQESLSHGPSNQSPQIQITSPQRGYKNVGKRSDSMSERLDRRTFQNLLEDDSNSRNMQSPQEPSHRRGNFTREQLGEVRVQSVNRNFVDTMGGLLGGSDEKQNAANMRASVQGSNTFPLKRVDLRNISEVQGSPQKSNFKDSYVRDSPGQGGFYNQSQYRAAETDISTNYENGRNWRDNNNGSMVMDHSLSQSYDNFRMSNMGTQTPFKNKLGMKGAPGNRNSQPQQLSSVKQRQHPQSTRNPRLQNETQFRQATWQERMSQLPKISAYKSSITFGDDGVTTKDDQYQNNQSRYSQQEQIQQSYQPFSMARDYDIDIQAMNEDDPSNLKLSIFQNFQNKCLRGKKDKRWTQKYKKLLRESQYLNMTQKSLLAKMTIDHLPMFDFKFYALNRDFRMKKKIQEMASLSSQIKAKLQGIGSPKIKITTNNNMPPPSQSPTSQQFHKIPLNKPPYREDNKSQSPDDHNNSQKDVIQRLQMKNLAFIPAKGQSPINSTYSNCQSIISNLNSSGSNDLSLQSQIMKISPQRIMGSSGNKMIIPANQIKIIKKDGTSPSPENRQPSLKQLSPSSITFMAQPNNQSIIDNPSNNQNMNPNIMGHNSSGSNLLRNNQKQSQKSLHQHSSKNFQPNHLSDDETNVNSDNEEKSITSMTQMKADSSNFNRPKINTQLNNYIGNQTEEAFHDNTLTQQRTQRGSQLSTQSNQNASDSHRVKIISQNKIRQSPSPPPNQVLKNNDKPPMVGKIQHESCKTQPTLNTQPSQSQLASDYIKGMINQSRTNNSLNQSITQKKVLGSGINCLKKGLISKQSFQKEMKMHGIEKDIQEVSQFVKPVIDISPPRQEDGTNNNQSQNQFQNLNTGGPNHPIKPKPPQKISLSKISHLRNYSPPPNFDQGGLSNLQEIKDTNKIATKPTDNSPTNISTTNGEEQITIPTGEGAGVFQFPFQRRARSLSLPKQDIIQNKMSQKNAAQNANPTGENQDKKSQSPNRQLEEQKRNKPVMAKINFAIAHKGVLQKEDDEAIFERNKEVDEWLMGSGESDNTAGSNNSNKPQMPGITVTVRSSLLNANNITKKLQSELEKPIQPDSQNNGNDDSVEEEEEDWMFRTFDKIKAGKGGKQVAKTNRTNNDRDFNLGVGIGGIGTIIPRDFNLDDDFGESPFDMAPEMQKQFSKSKQTLNQQNEDQSMLDHIASDCQDLSQFIDQIDQFMERIQ</sequence>
<feature type="compositionally biased region" description="Polar residues" evidence="2">
    <location>
        <begin position="1125"/>
        <end position="1140"/>
    </location>
</feature>
<feature type="compositionally biased region" description="Basic and acidic residues" evidence="2">
    <location>
        <begin position="1026"/>
        <end position="1042"/>
    </location>
</feature>
<organism evidence="3 4">
    <name type="scientific">Stylonychia lemnae</name>
    <name type="common">Ciliate</name>
    <dbReference type="NCBI Taxonomy" id="5949"/>
    <lineage>
        <taxon>Eukaryota</taxon>
        <taxon>Sar</taxon>
        <taxon>Alveolata</taxon>
        <taxon>Ciliophora</taxon>
        <taxon>Intramacronucleata</taxon>
        <taxon>Spirotrichea</taxon>
        <taxon>Stichotrichia</taxon>
        <taxon>Sporadotrichida</taxon>
        <taxon>Oxytrichidae</taxon>
        <taxon>Stylonychinae</taxon>
        <taxon>Stylonychia</taxon>
    </lineage>
</organism>
<feature type="region of interest" description="Disordered" evidence="2">
    <location>
        <begin position="1647"/>
        <end position="1670"/>
    </location>
</feature>
<feature type="compositionally biased region" description="Polar residues" evidence="2">
    <location>
        <begin position="1259"/>
        <end position="1279"/>
    </location>
</feature>